<organism evidence="1 2">
    <name type="scientific">Vararia minispora EC-137</name>
    <dbReference type="NCBI Taxonomy" id="1314806"/>
    <lineage>
        <taxon>Eukaryota</taxon>
        <taxon>Fungi</taxon>
        <taxon>Dikarya</taxon>
        <taxon>Basidiomycota</taxon>
        <taxon>Agaricomycotina</taxon>
        <taxon>Agaricomycetes</taxon>
        <taxon>Russulales</taxon>
        <taxon>Lachnocladiaceae</taxon>
        <taxon>Vararia</taxon>
    </lineage>
</organism>
<proteinExistence type="predicted"/>
<protein>
    <submittedName>
        <fullName evidence="1">RTA1 like protein-domain-containing protein</fullName>
    </submittedName>
</protein>
<dbReference type="EMBL" id="MU273472">
    <property type="protein sequence ID" value="KAI0036370.1"/>
    <property type="molecule type" value="Genomic_DNA"/>
</dbReference>
<reference evidence="1" key="2">
    <citation type="journal article" date="2022" name="New Phytol.">
        <title>Evolutionary transition to the ectomycorrhizal habit in the genomes of a hyperdiverse lineage of mushroom-forming fungi.</title>
        <authorList>
            <person name="Looney B."/>
            <person name="Miyauchi S."/>
            <person name="Morin E."/>
            <person name="Drula E."/>
            <person name="Courty P.E."/>
            <person name="Kohler A."/>
            <person name="Kuo A."/>
            <person name="LaButti K."/>
            <person name="Pangilinan J."/>
            <person name="Lipzen A."/>
            <person name="Riley R."/>
            <person name="Andreopoulos W."/>
            <person name="He G."/>
            <person name="Johnson J."/>
            <person name="Nolan M."/>
            <person name="Tritt A."/>
            <person name="Barry K.W."/>
            <person name="Grigoriev I.V."/>
            <person name="Nagy L.G."/>
            <person name="Hibbett D."/>
            <person name="Henrissat B."/>
            <person name="Matheny P.B."/>
            <person name="Labbe J."/>
            <person name="Martin F.M."/>
        </authorList>
    </citation>
    <scope>NUCLEOTIDE SEQUENCE</scope>
    <source>
        <strain evidence="1">EC-137</strain>
    </source>
</reference>
<evidence type="ECO:0000313" key="2">
    <source>
        <dbReference type="Proteomes" id="UP000814128"/>
    </source>
</evidence>
<sequence>MPSERIAIVFVVLFGLSTVIHLGQCLYYGLWFLIPTVVLCGVGEIIGWSGRLWSSLDVLNDSPITSTVLAPTPFIAANFIILGRIIDLFGERYSRLSSKAYTWIFLTVVRIQSTGGGIASDAYSFFRTLKGSNVILAGIVFQLVSLVSYALLAAEFLWRYAIDAPIRHDESYQRRTHTTSRMRLLLLAYPCVTRAVYRTVELADGWYGPVIRTQWPFDVFEGSMIVLVMYTMNFLHPGCLLLPEEESRLVGYKHQRDPRFGLQA</sequence>
<keyword evidence="2" id="KW-1185">Reference proteome</keyword>
<accession>A0ACB8QX33</accession>
<gene>
    <name evidence="1" type="ORF">K488DRAFT_76042</name>
</gene>
<evidence type="ECO:0000313" key="1">
    <source>
        <dbReference type="EMBL" id="KAI0036370.1"/>
    </source>
</evidence>
<comment type="caution">
    <text evidence="1">The sequence shown here is derived from an EMBL/GenBank/DDBJ whole genome shotgun (WGS) entry which is preliminary data.</text>
</comment>
<reference evidence="1" key="1">
    <citation type="submission" date="2021-02" db="EMBL/GenBank/DDBJ databases">
        <authorList>
            <consortium name="DOE Joint Genome Institute"/>
            <person name="Ahrendt S."/>
            <person name="Looney B.P."/>
            <person name="Miyauchi S."/>
            <person name="Morin E."/>
            <person name="Drula E."/>
            <person name="Courty P.E."/>
            <person name="Chicoki N."/>
            <person name="Fauchery L."/>
            <person name="Kohler A."/>
            <person name="Kuo A."/>
            <person name="Labutti K."/>
            <person name="Pangilinan J."/>
            <person name="Lipzen A."/>
            <person name="Riley R."/>
            <person name="Andreopoulos W."/>
            <person name="He G."/>
            <person name="Johnson J."/>
            <person name="Barry K.W."/>
            <person name="Grigoriev I.V."/>
            <person name="Nagy L."/>
            <person name="Hibbett D."/>
            <person name="Henrissat B."/>
            <person name="Matheny P.B."/>
            <person name="Labbe J."/>
            <person name="Martin F."/>
        </authorList>
    </citation>
    <scope>NUCLEOTIDE SEQUENCE</scope>
    <source>
        <strain evidence="1">EC-137</strain>
    </source>
</reference>
<name>A0ACB8QX33_9AGAM</name>
<dbReference type="Proteomes" id="UP000814128">
    <property type="component" value="Unassembled WGS sequence"/>
</dbReference>